<feature type="region of interest" description="Disordered" evidence="9">
    <location>
        <begin position="44"/>
        <end position="90"/>
    </location>
</feature>
<dbReference type="InterPro" id="IPR043597">
    <property type="entry name" value="TPH_dom"/>
</dbReference>
<name>A0A6J2U053_DROLE</name>
<protein>
    <recommendedName>
        <fullName evidence="7">Cilia- and flagella-associated protein 45</fullName>
    </recommendedName>
</protein>
<dbReference type="GeneID" id="115629715"/>
<evidence type="ECO:0000313" key="12">
    <source>
        <dbReference type="RefSeq" id="XP_030382096.1"/>
    </source>
</evidence>
<evidence type="ECO:0000256" key="2">
    <source>
        <dbReference type="ARBA" id="ARBA00022846"/>
    </source>
</evidence>
<accession>A0A6J2U053</accession>
<evidence type="ECO:0000256" key="9">
    <source>
        <dbReference type="SAM" id="MobiDB-lite"/>
    </source>
</evidence>
<comment type="subcellular location">
    <subcellularLocation>
        <location evidence="1">Cell projection</location>
        <location evidence="1">Cilium</location>
        <location evidence="1">Flagellum</location>
    </subcellularLocation>
</comment>
<evidence type="ECO:0000313" key="11">
    <source>
        <dbReference type="Proteomes" id="UP000504634"/>
    </source>
</evidence>
<dbReference type="InterPro" id="IPR033253">
    <property type="entry name" value="CFAP45"/>
</dbReference>
<evidence type="ECO:0000256" key="7">
    <source>
        <dbReference type="ARBA" id="ARBA00034142"/>
    </source>
</evidence>
<evidence type="ECO:0000256" key="6">
    <source>
        <dbReference type="ARBA" id="ARBA00034116"/>
    </source>
</evidence>
<dbReference type="RefSeq" id="XP_030382096.1">
    <property type="nucleotide sequence ID" value="XM_030526236.1"/>
</dbReference>
<evidence type="ECO:0000256" key="8">
    <source>
        <dbReference type="SAM" id="Coils"/>
    </source>
</evidence>
<feature type="compositionally biased region" description="Basic and acidic residues" evidence="9">
    <location>
        <begin position="44"/>
        <end position="64"/>
    </location>
</feature>
<evidence type="ECO:0000256" key="4">
    <source>
        <dbReference type="ARBA" id="ARBA00023069"/>
    </source>
</evidence>
<keyword evidence="4" id="KW-0969">Cilium</keyword>
<evidence type="ECO:0000259" key="10">
    <source>
        <dbReference type="Pfam" id="PF13868"/>
    </source>
</evidence>
<gene>
    <name evidence="12" type="primary">LOC115629715</name>
</gene>
<organism evidence="11 12">
    <name type="scientific">Drosophila lebanonensis</name>
    <name type="common">Fruit fly</name>
    <name type="synonym">Scaptodrosophila lebanonensis</name>
    <dbReference type="NCBI Taxonomy" id="7225"/>
    <lineage>
        <taxon>Eukaryota</taxon>
        <taxon>Metazoa</taxon>
        <taxon>Ecdysozoa</taxon>
        <taxon>Arthropoda</taxon>
        <taxon>Hexapoda</taxon>
        <taxon>Insecta</taxon>
        <taxon>Pterygota</taxon>
        <taxon>Neoptera</taxon>
        <taxon>Endopterygota</taxon>
        <taxon>Diptera</taxon>
        <taxon>Brachycera</taxon>
        <taxon>Muscomorpha</taxon>
        <taxon>Ephydroidea</taxon>
        <taxon>Drosophilidae</taxon>
        <taxon>Scaptodrosophila</taxon>
    </lineage>
</organism>
<reference evidence="12" key="1">
    <citation type="submission" date="2025-08" db="UniProtKB">
        <authorList>
            <consortium name="RefSeq"/>
        </authorList>
    </citation>
    <scope>IDENTIFICATION</scope>
    <source>
        <strain evidence="12">11010-0011.00</strain>
        <tissue evidence="12">Whole body</tissue>
    </source>
</reference>
<evidence type="ECO:0000256" key="3">
    <source>
        <dbReference type="ARBA" id="ARBA00023054"/>
    </source>
</evidence>
<feature type="coiled-coil region" evidence="8">
    <location>
        <begin position="455"/>
        <end position="482"/>
    </location>
</feature>
<dbReference type="PANTHER" id="PTHR15504:SF0">
    <property type="entry name" value="CILIA- AND FLAGELLA-ASSOCIATED PROTEIN 45"/>
    <property type="match status" value="1"/>
</dbReference>
<keyword evidence="5" id="KW-0966">Cell projection</keyword>
<sequence length="570" mass="68534">MPLNCVPPPSLPLPVECYDKYGHMPYATPSEEKVYKSDAFKKMRAEQKSEAEEILKRPNLEQQRRLPPGTVPPRMGSKAPPTKQKAEGSKATHFHVLGRPWKAMPYTELTQNDLKRLRNARPKSFEDRHLQQERLQMEQQRRTDEIEDLRIYFRDIDEAHRARDRKRERDIALLGADVFEDKVKLEAKRLQVLHKALNEKYATDELVKNTKRVISDAKCSAIWSAQIAERKLLERVQEQHDHEMMRKNEEYNNSRWGTKDQKEETEAQRRAEFGEAVRHQISEHMALRFQADDRKKMEARDVRAAAAAYRRAETERSERMLKQRQEYREELELYVRIHKDFQRMLCEQERIDEQRALEYMMAKEKQLKQERKEKAAHDADISRRRDILYTIQQKVLDSQGNRDEMRYLMEREQLERKYREDERVEAEKRRRMELKLRDDRRQQIKEQHEAKACFYQKQEDELQMLAAQRAIFEERQKKEEEKLTCRRKTFHASVAKQIEDREKARRRRIEEENLVLERARLSNRERQEEINTVITVQLDELARTECVPPEKLRVLLGRVANLDKKRLGRI</sequence>
<proteinExistence type="inferred from homology"/>
<dbReference type="OrthoDB" id="7882485at2759"/>
<keyword evidence="3 8" id="KW-0175">Coiled coil</keyword>
<evidence type="ECO:0000256" key="1">
    <source>
        <dbReference type="ARBA" id="ARBA00004230"/>
    </source>
</evidence>
<keyword evidence="2" id="KW-0282">Flagellum</keyword>
<dbReference type="AlphaFoldDB" id="A0A6J2U053"/>
<feature type="domain" description="Trichohyalin-plectin-homology" evidence="10">
    <location>
        <begin position="203"/>
        <end position="548"/>
    </location>
</feature>
<dbReference type="Pfam" id="PF13868">
    <property type="entry name" value="TPH"/>
    <property type="match status" value="1"/>
</dbReference>
<dbReference type="PANTHER" id="PTHR15504">
    <property type="entry name" value="NASOPHARYNGEAL EPITHELIUM SPECIFIC PROTEIN 1"/>
    <property type="match status" value="1"/>
</dbReference>
<comment type="similarity">
    <text evidence="6">Belongs to the CFAP45 family.</text>
</comment>
<keyword evidence="11" id="KW-1185">Reference proteome</keyword>
<dbReference type="GO" id="GO:0031514">
    <property type="term" value="C:motile cilium"/>
    <property type="evidence" value="ECO:0007669"/>
    <property type="project" value="UniProtKB-SubCell"/>
</dbReference>
<dbReference type="Proteomes" id="UP000504634">
    <property type="component" value="Unplaced"/>
</dbReference>
<evidence type="ECO:0000256" key="5">
    <source>
        <dbReference type="ARBA" id="ARBA00023273"/>
    </source>
</evidence>